<keyword evidence="4" id="KW-0862">Zinc</keyword>
<organism evidence="7 8">
    <name type="scientific">Nocardia brasiliensis</name>
    <dbReference type="NCBI Taxonomy" id="37326"/>
    <lineage>
        <taxon>Bacteria</taxon>
        <taxon>Bacillati</taxon>
        <taxon>Actinomycetota</taxon>
        <taxon>Actinomycetes</taxon>
        <taxon>Mycobacteriales</taxon>
        <taxon>Nocardiaceae</taxon>
        <taxon>Nocardia</taxon>
    </lineage>
</organism>
<reference evidence="7 8" key="1">
    <citation type="journal article" date="2019" name="ACS Chem. Biol.">
        <title>Identification and Mobilization of a Cryptic Antibiotic Biosynthesis Gene Locus from a Human-Pathogenic Nocardia Isolate.</title>
        <authorList>
            <person name="Herisse M."/>
            <person name="Ishida K."/>
            <person name="Porter J.L."/>
            <person name="Howden B."/>
            <person name="Hertweck C."/>
            <person name="Stinear T.P."/>
            <person name="Pidot S.J."/>
        </authorList>
    </citation>
    <scope>NUCLEOTIDE SEQUENCE [LARGE SCALE GENOMIC DNA]</scope>
    <source>
        <strain evidence="7 8">AUSMDU00024985</strain>
    </source>
</reference>
<evidence type="ECO:0000313" key="7">
    <source>
        <dbReference type="EMBL" id="QIS04099.1"/>
    </source>
</evidence>
<evidence type="ECO:0000313" key="8">
    <source>
        <dbReference type="Proteomes" id="UP000501705"/>
    </source>
</evidence>
<evidence type="ECO:0000256" key="5">
    <source>
        <dbReference type="SAM" id="MobiDB-lite"/>
    </source>
</evidence>
<gene>
    <name evidence="7" type="ORF">F5X71_18790</name>
</gene>
<name>A0A6G9XT60_NOCBR</name>
<dbReference type="Pfam" id="PF00413">
    <property type="entry name" value="Peptidase_M10"/>
    <property type="match status" value="1"/>
</dbReference>
<evidence type="ECO:0000256" key="1">
    <source>
        <dbReference type="ARBA" id="ARBA00022670"/>
    </source>
</evidence>
<feature type="region of interest" description="Disordered" evidence="5">
    <location>
        <begin position="1"/>
        <end position="22"/>
    </location>
</feature>
<dbReference type="InterPro" id="IPR001818">
    <property type="entry name" value="Pept_M10_metallopeptidase"/>
</dbReference>
<dbReference type="InterPro" id="IPR024079">
    <property type="entry name" value="MetalloPept_cat_dom_sf"/>
</dbReference>
<dbReference type="AlphaFoldDB" id="A0A6G9XT60"/>
<dbReference type="GO" id="GO:0008270">
    <property type="term" value="F:zinc ion binding"/>
    <property type="evidence" value="ECO:0007669"/>
    <property type="project" value="InterPro"/>
</dbReference>
<feature type="compositionally biased region" description="Polar residues" evidence="5">
    <location>
        <begin position="241"/>
        <end position="252"/>
    </location>
</feature>
<evidence type="ECO:0000259" key="6">
    <source>
        <dbReference type="Pfam" id="PF00413"/>
    </source>
</evidence>
<dbReference type="Gene3D" id="3.40.390.10">
    <property type="entry name" value="Collagenase (Catalytic Domain)"/>
    <property type="match status" value="1"/>
</dbReference>
<evidence type="ECO:0000256" key="2">
    <source>
        <dbReference type="ARBA" id="ARBA00022723"/>
    </source>
</evidence>
<protein>
    <recommendedName>
        <fullName evidence="6">Peptidase M10 metallopeptidase domain-containing protein</fullName>
    </recommendedName>
</protein>
<evidence type="ECO:0000256" key="4">
    <source>
        <dbReference type="ARBA" id="ARBA00022833"/>
    </source>
</evidence>
<feature type="compositionally biased region" description="Polar residues" evidence="5">
    <location>
        <begin position="204"/>
        <end position="214"/>
    </location>
</feature>
<feature type="domain" description="Peptidase M10 metallopeptidase" evidence="6">
    <location>
        <begin position="149"/>
        <end position="198"/>
    </location>
</feature>
<evidence type="ECO:0000256" key="3">
    <source>
        <dbReference type="ARBA" id="ARBA00022801"/>
    </source>
</evidence>
<dbReference type="Proteomes" id="UP000501705">
    <property type="component" value="Chromosome"/>
</dbReference>
<dbReference type="SUPFAM" id="SSF55486">
    <property type="entry name" value="Metalloproteases ('zincins'), catalytic domain"/>
    <property type="match status" value="1"/>
</dbReference>
<dbReference type="GO" id="GO:0031012">
    <property type="term" value="C:extracellular matrix"/>
    <property type="evidence" value="ECO:0007669"/>
    <property type="project" value="InterPro"/>
</dbReference>
<proteinExistence type="predicted"/>
<dbReference type="EMBL" id="CP046171">
    <property type="protein sequence ID" value="QIS04099.1"/>
    <property type="molecule type" value="Genomic_DNA"/>
</dbReference>
<keyword evidence="3" id="KW-0378">Hydrolase</keyword>
<dbReference type="GO" id="GO:0004222">
    <property type="term" value="F:metalloendopeptidase activity"/>
    <property type="evidence" value="ECO:0007669"/>
    <property type="project" value="InterPro"/>
</dbReference>
<dbReference type="GO" id="GO:0006508">
    <property type="term" value="P:proteolysis"/>
    <property type="evidence" value="ECO:0007669"/>
    <property type="project" value="UniProtKB-KW"/>
</dbReference>
<dbReference type="RefSeq" id="WP_167463217.1">
    <property type="nucleotide sequence ID" value="NZ_CP046171.1"/>
</dbReference>
<sequence length="410" mass="43532">MPNAGSRRSYRGKHRLAQSSGNGRPRLFATLLAGALLTPAGLSLTVGTAATAQAASFNFRVPTQGYDKDGRAIIHYNNTIHDPAIETAVKHLNATPGLNFVLQPGTGKNAINISNEHFQGDVAGLGGWDNGPFVKLDPKNANFDPDDRTEIAAHELLHAIGLDHNDSGCSIMASTVNRCGDGPSPLGKNEVNELNQMYKRGKPSANSPSDSTPQKGDPGESGDPGDFGDRPTLPNAPGPKPQQQSGDDQQSTPGDWPDWFGDDQGGDQPGGDESFGDPFDMFGDPSDMFGDPSGGDQTFGDDYGDPFSNPDSNSFGVDDFDDGFDWQGGDDASPFGDGDLFGGDYGDPYDIDTNFDWFGDTGANQTFDIADMFGGDNDNTFDWYGGDGGGFDWFGNSNQNDYFGNLAGLF</sequence>
<keyword evidence="1" id="KW-0645">Protease</keyword>
<feature type="region of interest" description="Disordered" evidence="5">
    <location>
        <begin position="199"/>
        <end position="299"/>
    </location>
</feature>
<keyword evidence="2" id="KW-0479">Metal-binding</keyword>
<accession>A0A6G9XT60</accession>